<dbReference type="GO" id="GO:0016705">
    <property type="term" value="F:oxidoreductase activity, acting on paired donors, with incorporation or reduction of molecular oxygen"/>
    <property type="evidence" value="ECO:0007669"/>
    <property type="project" value="InterPro"/>
</dbReference>
<dbReference type="PRINTS" id="PR00463">
    <property type="entry name" value="EP450I"/>
</dbReference>
<dbReference type="AlphaFoldDB" id="A0A9P5PZB8"/>
<dbReference type="CDD" id="cd11069">
    <property type="entry name" value="CYP_FUM15-like"/>
    <property type="match status" value="1"/>
</dbReference>
<keyword evidence="5 13" id="KW-0349">Heme</keyword>
<dbReference type="InterPro" id="IPR050121">
    <property type="entry name" value="Cytochrome_P450_monoxygenase"/>
</dbReference>
<dbReference type="GO" id="GO:0016020">
    <property type="term" value="C:membrane"/>
    <property type="evidence" value="ECO:0007669"/>
    <property type="project" value="UniProtKB-SubCell"/>
</dbReference>
<evidence type="ECO:0000313" key="15">
    <source>
        <dbReference type="EMBL" id="KAF9072161.1"/>
    </source>
</evidence>
<evidence type="ECO:0000256" key="4">
    <source>
        <dbReference type="ARBA" id="ARBA00010617"/>
    </source>
</evidence>
<dbReference type="InterPro" id="IPR002401">
    <property type="entry name" value="Cyt_P450_E_grp-I"/>
</dbReference>
<dbReference type="GO" id="GO:0004497">
    <property type="term" value="F:monooxygenase activity"/>
    <property type="evidence" value="ECO:0007669"/>
    <property type="project" value="UniProtKB-KW"/>
</dbReference>
<keyword evidence="16" id="KW-1185">Reference proteome</keyword>
<accession>A0A9P5PZB8</accession>
<evidence type="ECO:0000256" key="8">
    <source>
        <dbReference type="ARBA" id="ARBA00022989"/>
    </source>
</evidence>
<evidence type="ECO:0000256" key="13">
    <source>
        <dbReference type="PIRSR" id="PIRSR602401-1"/>
    </source>
</evidence>
<keyword evidence="9 14" id="KW-0560">Oxidoreductase</keyword>
<comment type="similarity">
    <text evidence="4 14">Belongs to the cytochrome P450 family.</text>
</comment>
<evidence type="ECO:0000256" key="11">
    <source>
        <dbReference type="ARBA" id="ARBA00023033"/>
    </source>
</evidence>
<comment type="pathway">
    <text evidence="3">Secondary metabolite biosynthesis; terpenoid biosynthesis.</text>
</comment>
<keyword evidence="7 13" id="KW-0479">Metal-binding</keyword>
<dbReference type="InterPro" id="IPR001128">
    <property type="entry name" value="Cyt_P450"/>
</dbReference>
<comment type="subcellular location">
    <subcellularLocation>
        <location evidence="2">Membrane</location>
    </subcellularLocation>
</comment>
<keyword evidence="6" id="KW-0812">Transmembrane</keyword>
<dbReference type="GO" id="GO:0005506">
    <property type="term" value="F:iron ion binding"/>
    <property type="evidence" value="ECO:0007669"/>
    <property type="project" value="InterPro"/>
</dbReference>
<evidence type="ECO:0000313" key="16">
    <source>
        <dbReference type="Proteomes" id="UP000772434"/>
    </source>
</evidence>
<organism evidence="15 16">
    <name type="scientific">Rhodocollybia butyracea</name>
    <dbReference type="NCBI Taxonomy" id="206335"/>
    <lineage>
        <taxon>Eukaryota</taxon>
        <taxon>Fungi</taxon>
        <taxon>Dikarya</taxon>
        <taxon>Basidiomycota</taxon>
        <taxon>Agaricomycotina</taxon>
        <taxon>Agaricomycetes</taxon>
        <taxon>Agaricomycetidae</taxon>
        <taxon>Agaricales</taxon>
        <taxon>Marasmiineae</taxon>
        <taxon>Omphalotaceae</taxon>
        <taxon>Rhodocollybia</taxon>
    </lineage>
</organism>
<dbReference type="GO" id="GO:0020037">
    <property type="term" value="F:heme binding"/>
    <property type="evidence" value="ECO:0007669"/>
    <property type="project" value="InterPro"/>
</dbReference>
<protein>
    <submittedName>
        <fullName evidence="15">Cytochrome P450</fullName>
    </submittedName>
</protein>
<keyword evidence="11 14" id="KW-0503">Monooxygenase</keyword>
<dbReference type="Pfam" id="PF00067">
    <property type="entry name" value="p450"/>
    <property type="match status" value="1"/>
</dbReference>
<evidence type="ECO:0000256" key="5">
    <source>
        <dbReference type="ARBA" id="ARBA00022617"/>
    </source>
</evidence>
<dbReference type="InterPro" id="IPR036396">
    <property type="entry name" value="Cyt_P450_sf"/>
</dbReference>
<comment type="cofactor">
    <cofactor evidence="1 13">
        <name>heme</name>
        <dbReference type="ChEBI" id="CHEBI:30413"/>
    </cofactor>
</comment>
<evidence type="ECO:0000256" key="3">
    <source>
        <dbReference type="ARBA" id="ARBA00004721"/>
    </source>
</evidence>
<dbReference type="Proteomes" id="UP000772434">
    <property type="component" value="Unassembled WGS sequence"/>
</dbReference>
<dbReference type="EMBL" id="JADNRY010000026">
    <property type="protein sequence ID" value="KAF9072161.1"/>
    <property type="molecule type" value="Genomic_DNA"/>
</dbReference>
<proteinExistence type="inferred from homology"/>
<dbReference type="Gene3D" id="1.10.630.10">
    <property type="entry name" value="Cytochrome P450"/>
    <property type="match status" value="1"/>
</dbReference>
<gene>
    <name evidence="15" type="ORF">BDP27DRAFT_1320848</name>
</gene>
<keyword evidence="12" id="KW-0472">Membrane</keyword>
<feature type="binding site" description="axial binding residue" evidence="13">
    <location>
        <position position="470"/>
    </location>
    <ligand>
        <name>heme</name>
        <dbReference type="ChEBI" id="CHEBI:30413"/>
    </ligand>
    <ligandPart>
        <name>Fe</name>
        <dbReference type="ChEBI" id="CHEBI:18248"/>
    </ligandPart>
</feature>
<keyword evidence="8" id="KW-1133">Transmembrane helix</keyword>
<evidence type="ECO:0000256" key="10">
    <source>
        <dbReference type="ARBA" id="ARBA00023004"/>
    </source>
</evidence>
<dbReference type="OrthoDB" id="1470350at2759"/>
<evidence type="ECO:0000256" key="7">
    <source>
        <dbReference type="ARBA" id="ARBA00022723"/>
    </source>
</evidence>
<name>A0A9P5PZB8_9AGAR</name>
<dbReference type="SUPFAM" id="SSF48264">
    <property type="entry name" value="Cytochrome P450"/>
    <property type="match status" value="1"/>
</dbReference>
<dbReference type="PROSITE" id="PS00086">
    <property type="entry name" value="CYTOCHROME_P450"/>
    <property type="match status" value="1"/>
</dbReference>
<evidence type="ECO:0000256" key="6">
    <source>
        <dbReference type="ARBA" id="ARBA00022692"/>
    </source>
</evidence>
<evidence type="ECO:0000256" key="12">
    <source>
        <dbReference type="ARBA" id="ARBA00023136"/>
    </source>
</evidence>
<dbReference type="PANTHER" id="PTHR24305:SF166">
    <property type="entry name" value="CYTOCHROME P450 12A4, MITOCHONDRIAL-RELATED"/>
    <property type="match status" value="1"/>
</dbReference>
<evidence type="ECO:0000256" key="2">
    <source>
        <dbReference type="ARBA" id="ARBA00004370"/>
    </source>
</evidence>
<evidence type="ECO:0000256" key="9">
    <source>
        <dbReference type="ARBA" id="ARBA00023002"/>
    </source>
</evidence>
<reference evidence="15" key="1">
    <citation type="submission" date="2020-11" db="EMBL/GenBank/DDBJ databases">
        <authorList>
            <consortium name="DOE Joint Genome Institute"/>
            <person name="Ahrendt S."/>
            <person name="Riley R."/>
            <person name="Andreopoulos W."/>
            <person name="Labutti K."/>
            <person name="Pangilinan J."/>
            <person name="Ruiz-Duenas F.J."/>
            <person name="Barrasa J.M."/>
            <person name="Sanchez-Garcia M."/>
            <person name="Camarero S."/>
            <person name="Miyauchi S."/>
            <person name="Serrano A."/>
            <person name="Linde D."/>
            <person name="Babiker R."/>
            <person name="Drula E."/>
            <person name="Ayuso-Fernandez I."/>
            <person name="Pacheco R."/>
            <person name="Padilla G."/>
            <person name="Ferreira P."/>
            <person name="Barriuso J."/>
            <person name="Kellner H."/>
            <person name="Castanera R."/>
            <person name="Alfaro M."/>
            <person name="Ramirez L."/>
            <person name="Pisabarro A.G."/>
            <person name="Kuo A."/>
            <person name="Tritt A."/>
            <person name="Lipzen A."/>
            <person name="He G."/>
            <person name="Yan M."/>
            <person name="Ng V."/>
            <person name="Cullen D."/>
            <person name="Martin F."/>
            <person name="Rosso M.-N."/>
            <person name="Henrissat B."/>
            <person name="Hibbett D."/>
            <person name="Martinez A.T."/>
            <person name="Grigoriev I.V."/>
        </authorList>
    </citation>
    <scope>NUCLEOTIDE SEQUENCE</scope>
    <source>
        <strain evidence="15">AH 40177</strain>
    </source>
</reference>
<sequence length="530" mass="60149">MAASIRSLFYRSFKVRGISLTNELPGPPSQSWFKGNHEQLFGLKDGWEFHKTLAEQYGPAVQIKGFLGSNQFYTFDLKAMHYILVKEASSFSTLLRLETSNLLFGNGLIPTHGEQHRKQRKMLNPVFSIAHMRMMMPIFYDVTDQLEMALLQRVQSEPKEIDILGWMARTALELIGRSGFGYSFDNFIDNAPTHRYSIVIKELFPSLAGLSFADSYILPLGLKLLPTNIRTFIMNLTPWKTLHDVRDMINYMHKLSVEIYQEKKCALEEGDGAVASLLSILIKENMKADNEDKLEEEELIAQMSTFIFAATDTTSNGLSRILHLLAKNQEIQERMRREITEARKQCQDSRLSYDELVALPYLDAVCRETLRLYPPAPILLRRCTEDIVIPLSRPVRGKNGNNVTQIFLPKGTRTVISVLNTNRSAELWGPDVLEWKPERWLSPLPGSITEAPVPGIYANLMTFGGGSRSCIGFKFSQLEMKVVISMLIEHFEFSLPSDKGILWQMATVVSPIVEGSHGNSEMPLMMRSAR</sequence>
<evidence type="ECO:0000256" key="1">
    <source>
        <dbReference type="ARBA" id="ARBA00001971"/>
    </source>
</evidence>
<dbReference type="PRINTS" id="PR00385">
    <property type="entry name" value="P450"/>
</dbReference>
<dbReference type="InterPro" id="IPR017972">
    <property type="entry name" value="Cyt_P450_CS"/>
</dbReference>
<comment type="caution">
    <text evidence="15">The sequence shown here is derived from an EMBL/GenBank/DDBJ whole genome shotgun (WGS) entry which is preliminary data.</text>
</comment>
<keyword evidence="10 13" id="KW-0408">Iron</keyword>
<dbReference type="PANTHER" id="PTHR24305">
    <property type="entry name" value="CYTOCHROME P450"/>
    <property type="match status" value="1"/>
</dbReference>
<evidence type="ECO:0000256" key="14">
    <source>
        <dbReference type="RuleBase" id="RU000461"/>
    </source>
</evidence>